<dbReference type="Gene3D" id="3.40.50.1820">
    <property type="entry name" value="alpha/beta hydrolase"/>
    <property type="match status" value="1"/>
</dbReference>
<sequence length="336" mass="36081">MSEMMAVEPHPPIDPELEAVWPTLVEAGLTWTNVTPDQIPHMRELFLADQPTDDFLSRGGTIEVEERSIPGPEGAAELPALILRPAGRTGPLPCLYYTANGGKILRSTRLAITDLELDWIADLGVVMISVAPRVGPEDPHPAQVEDAYAGLVWTAEHAADLGIEADRIFIFGKSGGGGVAAATALMARDRSGPTLAHQILIYPMIDDRETTVSSKFEDVLWDRATNRTGWSAILGNNVGGPDVSPFAAPARATDLSGLPPTYLETGSSEVFRDEILDYGTRLAQAGVPIELHSWAGGFHGFELFAPDAEVSRAAVAARTSYLRRAVRPAKTRTAPV</sequence>
<feature type="domain" description="Alpha/beta hydrolase fold-3" evidence="2">
    <location>
        <begin position="118"/>
        <end position="302"/>
    </location>
</feature>
<dbReference type="SUPFAM" id="SSF53474">
    <property type="entry name" value="alpha/beta-Hydrolases"/>
    <property type="match status" value="1"/>
</dbReference>
<dbReference type="InterPro" id="IPR050300">
    <property type="entry name" value="GDXG_lipolytic_enzyme"/>
</dbReference>
<dbReference type="GO" id="GO:0016787">
    <property type="term" value="F:hydrolase activity"/>
    <property type="evidence" value="ECO:0007669"/>
    <property type="project" value="UniProtKB-KW"/>
</dbReference>
<dbReference type="Proteomes" id="UP000471126">
    <property type="component" value="Unassembled WGS sequence"/>
</dbReference>
<gene>
    <name evidence="3" type="ORF">GCU54_01660</name>
</gene>
<evidence type="ECO:0000256" key="1">
    <source>
        <dbReference type="ARBA" id="ARBA00022801"/>
    </source>
</evidence>
<proteinExistence type="predicted"/>
<evidence type="ECO:0000313" key="4">
    <source>
        <dbReference type="Proteomes" id="UP000471126"/>
    </source>
</evidence>
<dbReference type="RefSeq" id="WP_163474956.1">
    <property type="nucleotide sequence ID" value="NZ_JAAGWE010000003.1"/>
</dbReference>
<name>A0A6P0GAK2_9ACTN</name>
<dbReference type="InterPro" id="IPR029058">
    <property type="entry name" value="AB_hydrolase_fold"/>
</dbReference>
<reference evidence="3 4" key="1">
    <citation type="submission" date="2019-12" db="EMBL/GenBank/DDBJ databases">
        <title>WGS of CPCC 203550 I12A-02606.</title>
        <authorList>
            <person name="Jiang Z."/>
        </authorList>
    </citation>
    <scope>NUCLEOTIDE SEQUENCE [LARGE SCALE GENOMIC DNA]</scope>
    <source>
        <strain evidence="3 4">I12A-02606</strain>
    </source>
</reference>
<dbReference type="AlphaFoldDB" id="A0A6P0GAK2"/>
<comment type="caution">
    <text evidence="3">The sequence shown here is derived from an EMBL/GenBank/DDBJ whole genome shotgun (WGS) entry which is preliminary data.</text>
</comment>
<dbReference type="Pfam" id="PF07859">
    <property type="entry name" value="Abhydrolase_3"/>
    <property type="match status" value="1"/>
</dbReference>
<evidence type="ECO:0000259" key="2">
    <source>
        <dbReference type="Pfam" id="PF07859"/>
    </source>
</evidence>
<keyword evidence="1 3" id="KW-0378">Hydrolase</keyword>
<protein>
    <submittedName>
        <fullName evidence="3">Alpha/beta hydrolase</fullName>
    </submittedName>
</protein>
<evidence type="ECO:0000313" key="3">
    <source>
        <dbReference type="EMBL" id="NEM04734.1"/>
    </source>
</evidence>
<dbReference type="InterPro" id="IPR013094">
    <property type="entry name" value="AB_hydrolase_3"/>
</dbReference>
<organism evidence="3 4">
    <name type="scientific">Geodermatophilus normandii</name>
    <dbReference type="NCBI Taxonomy" id="1137989"/>
    <lineage>
        <taxon>Bacteria</taxon>
        <taxon>Bacillati</taxon>
        <taxon>Actinomycetota</taxon>
        <taxon>Actinomycetes</taxon>
        <taxon>Geodermatophilales</taxon>
        <taxon>Geodermatophilaceae</taxon>
        <taxon>Geodermatophilus</taxon>
    </lineage>
</organism>
<dbReference type="PANTHER" id="PTHR48081:SF8">
    <property type="entry name" value="ALPHA_BETA HYDROLASE FOLD-3 DOMAIN-CONTAINING PROTEIN-RELATED"/>
    <property type="match status" value="1"/>
</dbReference>
<dbReference type="EMBL" id="JAAGWE010000003">
    <property type="protein sequence ID" value="NEM04734.1"/>
    <property type="molecule type" value="Genomic_DNA"/>
</dbReference>
<dbReference type="PANTHER" id="PTHR48081">
    <property type="entry name" value="AB HYDROLASE SUPERFAMILY PROTEIN C4A8.06C"/>
    <property type="match status" value="1"/>
</dbReference>
<accession>A0A6P0GAK2</accession>